<keyword evidence="4" id="KW-0805">Transcription regulation</keyword>
<feature type="compositionally biased region" description="Polar residues" evidence="10">
    <location>
        <begin position="65"/>
        <end position="90"/>
    </location>
</feature>
<comment type="similarity">
    <text evidence="3">Belongs to the bZIP family.</text>
</comment>
<dbReference type="AlphaFoldDB" id="A0A166TZA9"/>
<dbReference type="InterPro" id="IPR004827">
    <property type="entry name" value="bZIP"/>
</dbReference>
<dbReference type="SMART" id="SM00338">
    <property type="entry name" value="BRLZ"/>
    <property type="match status" value="1"/>
</dbReference>
<dbReference type="InterPro" id="IPR046347">
    <property type="entry name" value="bZIP_sf"/>
</dbReference>
<accession>A0A166TZA9</accession>
<keyword evidence="13" id="KW-1185">Reference proteome</keyword>
<evidence type="ECO:0000256" key="8">
    <source>
        <dbReference type="ARBA" id="ARBA00044067"/>
    </source>
</evidence>
<keyword evidence="7" id="KW-0539">Nucleus</keyword>
<keyword evidence="5" id="KW-0238">DNA-binding</keyword>
<dbReference type="GO" id="GO:0000976">
    <property type="term" value="F:transcription cis-regulatory region binding"/>
    <property type="evidence" value="ECO:0007669"/>
    <property type="project" value="InterPro"/>
</dbReference>
<keyword evidence="9" id="KW-0175">Coiled coil</keyword>
<evidence type="ECO:0000256" key="6">
    <source>
        <dbReference type="ARBA" id="ARBA00023163"/>
    </source>
</evidence>
<gene>
    <name evidence="12" type="ORF">CT0861_06530</name>
</gene>
<feature type="domain" description="BZIP" evidence="11">
    <location>
        <begin position="105"/>
        <end position="166"/>
    </location>
</feature>
<protein>
    <recommendedName>
        <fullName evidence="8">Putative transcription factor kapC</fullName>
    </recommendedName>
</protein>
<dbReference type="EMBL" id="LFIV01000054">
    <property type="protein sequence ID" value="KZL72714.1"/>
    <property type="molecule type" value="Genomic_DNA"/>
</dbReference>
<evidence type="ECO:0000256" key="2">
    <source>
        <dbReference type="ARBA" id="ARBA00004123"/>
    </source>
</evidence>
<dbReference type="PANTHER" id="PTHR40621">
    <property type="entry name" value="TRANSCRIPTION FACTOR KAPC-RELATED"/>
    <property type="match status" value="1"/>
</dbReference>
<keyword evidence="6" id="KW-0804">Transcription</keyword>
<dbReference type="SUPFAM" id="SSF57959">
    <property type="entry name" value="Leucine zipper domain"/>
    <property type="match status" value="1"/>
</dbReference>
<dbReference type="InterPro" id="IPR050936">
    <property type="entry name" value="AP-1-like"/>
</dbReference>
<evidence type="ECO:0000313" key="12">
    <source>
        <dbReference type="EMBL" id="KZL72714.1"/>
    </source>
</evidence>
<evidence type="ECO:0000256" key="7">
    <source>
        <dbReference type="ARBA" id="ARBA00023242"/>
    </source>
</evidence>
<dbReference type="GO" id="GO:0001228">
    <property type="term" value="F:DNA-binding transcription activator activity, RNA polymerase II-specific"/>
    <property type="evidence" value="ECO:0007669"/>
    <property type="project" value="TreeGrafter"/>
</dbReference>
<feature type="compositionally biased region" description="Low complexity" evidence="10">
    <location>
        <begin position="47"/>
        <end position="64"/>
    </location>
</feature>
<sequence>MNNRSPEPPSNAMSSSCPLVAAGNPTHDLITTQFVSRTGSNASDYYTTSSQWSSSFSPTSSINTNKAGESSTESSHFSTGVPASSDTKTGQKSRRTNRYKHCNESMLLKRRAQNRANQRAYRKRKEQQLKELQLQIDDMSQKNDELFCACRLLADECYHLQANQMASGQPLARDSSGVESMVLDIGALAAHRVTPLSTSGPVAELDIGMIRTTDSLWGHYLSEAAWGV</sequence>
<evidence type="ECO:0000259" key="11">
    <source>
        <dbReference type="SMART" id="SM00338"/>
    </source>
</evidence>
<evidence type="ECO:0000256" key="1">
    <source>
        <dbReference type="ARBA" id="ARBA00004049"/>
    </source>
</evidence>
<proteinExistence type="inferred from homology"/>
<feature type="coiled-coil region" evidence="9">
    <location>
        <begin position="115"/>
        <end position="149"/>
    </location>
</feature>
<name>A0A166TZA9_9PEZI</name>
<evidence type="ECO:0000256" key="5">
    <source>
        <dbReference type="ARBA" id="ARBA00023125"/>
    </source>
</evidence>
<dbReference type="GO" id="GO:0090575">
    <property type="term" value="C:RNA polymerase II transcription regulator complex"/>
    <property type="evidence" value="ECO:0007669"/>
    <property type="project" value="TreeGrafter"/>
</dbReference>
<dbReference type="Proteomes" id="UP000076552">
    <property type="component" value="Unassembled WGS sequence"/>
</dbReference>
<dbReference type="STRING" id="708197.A0A166TZA9"/>
<feature type="region of interest" description="Disordered" evidence="10">
    <location>
        <begin position="1"/>
        <end position="20"/>
    </location>
</feature>
<evidence type="ECO:0000256" key="4">
    <source>
        <dbReference type="ARBA" id="ARBA00023015"/>
    </source>
</evidence>
<evidence type="ECO:0000256" key="9">
    <source>
        <dbReference type="SAM" id="Coils"/>
    </source>
</evidence>
<feature type="region of interest" description="Disordered" evidence="10">
    <location>
        <begin position="46"/>
        <end position="97"/>
    </location>
</feature>
<evidence type="ECO:0000313" key="13">
    <source>
        <dbReference type="Proteomes" id="UP000076552"/>
    </source>
</evidence>
<dbReference type="PANTHER" id="PTHR40621:SF11">
    <property type="entry name" value="TRANSCRIPTION FACTOR KAPC-RELATED"/>
    <property type="match status" value="1"/>
</dbReference>
<comment type="subcellular location">
    <subcellularLocation>
        <location evidence="2">Nucleus</location>
    </subcellularLocation>
</comment>
<comment type="caution">
    <text evidence="12">The sequence shown here is derived from an EMBL/GenBank/DDBJ whole genome shotgun (WGS) entry which is preliminary data.</text>
</comment>
<dbReference type="CDD" id="cd14688">
    <property type="entry name" value="bZIP_YAP"/>
    <property type="match status" value="1"/>
</dbReference>
<evidence type="ECO:0000256" key="10">
    <source>
        <dbReference type="SAM" id="MobiDB-lite"/>
    </source>
</evidence>
<evidence type="ECO:0000256" key="3">
    <source>
        <dbReference type="ARBA" id="ARBA00007163"/>
    </source>
</evidence>
<organism evidence="12 13">
    <name type="scientific">Colletotrichum tofieldiae</name>
    <dbReference type="NCBI Taxonomy" id="708197"/>
    <lineage>
        <taxon>Eukaryota</taxon>
        <taxon>Fungi</taxon>
        <taxon>Dikarya</taxon>
        <taxon>Ascomycota</taxon>
        <taxon>Pezizomycotina</taxon>
        <taxon>Sordariomycetes</taxon>
        <taxon>Hypocreomycetidae</taxon>
        <taxon>Glomerellales</taxon>
        <taxon>Glomerellaceae</taxon>
        <taxon>Colletotrichum</taxon>
        <taxon>Colletotrichum spaethianum species complex</taxon>
    </lineage>
</organism>
<reference evidence="12 13" key="1">
    <citation type="submission" date="2015-06" db="EMBL/GenBank/DDBJ databases">
        <title>Survival trade-offs in plant roots during colonization by closely related pathogenic and mutualistic fungi.</title>
        <authorList>
            <person name="Hacquard S."/>
            <person name="Kracher B."/>
            <person name="Hiruma K."/>
            <person name="Weinman A."/>
            <person name="Muench P."/>
            <person name="Garrido Oter R."/>
            <person name="Ver Loren van Themaat E."/>
            <person name="Dallerey J.-F."/>
            <person name="Damm U."/>
            <person name="Henrissat B."/>
            <person name="Lespinet O."/>
            <person name="Thon M."/>
            <person name="Kemen E."/>
            <person name="McHardy A.C."/>
            <person name="Schulze-Lefert P."/>
            <person name="O'Connell R.J."/>
        </authorList>
    </citation>
    <scope>NUCLEOTIDE SEQUENCE [LARGE SCALE GENOMIC DNA]</scope>
    <source>
        <strain evidence="12 13">0861</strain>
    </source>
</reference>
<feature type="compositionally biased region" description="Polar residues" evidence="10">
    <location>
        <begin position="1"/>
        <end position="17"/>
    </location>
</feature>
<comment type="function">
    <text evidence="1">Putative transcription factor.</text>
</comment>
<dbReference type="Gene3D" id="1.20.5.170">
    <property type="match status" value="1"/>
</dbReference>